<dbReference type="InterPro" id="IPR027417">
    <property type="entry name" value="P-loop_NTPase"/>
</dbReference>
<evidence type="ECO:0000313" key="13">
    <source>
        <dbReference type="EMBL" id="GAA1800442.1"/>
    </source>
</evidence>
<evidence type="ECO:0000256" key="4">
    <source>
        <dbReference type="ARBA" id="ARBA00022801"/>
    </source>
</evidence>
<dbReference type="NCBIfam" id="TIGR01447">
    <property type="entry name" value="recD"/>
    <property type="match status" value="1"/>
</dbReference>
<dbReference type="InterPro" id="IPR003593">
    <property type="entry name" value="AAA+_ATPase"/>
</dbReference>
<keyword evidence="14" id="KW-1185">Reference proteome</keyword>
<reference evidence="13 14" key="1">
    <citation type="journal article" date="2019" name="Int. J. Syst. Evol. Microbiol.">
        <title>The Global Catalogue of Microorganisms (GCM) 10K type strain sequencing project: providing services to taxonomists for standard genome sequencing and annotation.</title>
        <authorList>
            <consortium name="The Broad Institute Genomics Platform"/>
            <consortium name="The Broad Institute Genome Sequencing Center for Infectious Disease"/>
            <person name="Wu L."/>
            <person name="Ma J."/>
        </authorList>
    </citation>
    <scope>NUCLEOTIDE SEQUENCE [LARGE SCALE GENOMIC DNA]</scope>
    <source>
        <strain evidence="13 14">JCM 15592</strain>
    </source>
</reference>
<evidence type="ECO:0000256" key="7">
    <source>
        <dbReference type="ARBA" id="ARBA00022840"/>
    </source>
</evidence>
<dbReference type="PANTHER" id="PTHR43788:SF6">
    <property type="entry name" value="DNA HELICASE B"/>
    <property type="match status" value="1"/>
</dbReference>
<dbReference type="InterPro" id="IPR041851">
    <property type="entry name" value="RecD_N_sf"/>
</dbReference>
<evidence type="ECO:0000259" key="12">
    <source>
        <dbReference type="SMART" id="SM00382"/>
    </source>
</evidence>
<dbReference type="CDD" id="cd18809">
    <property type="entry name" value="SF1_C_RecD"/>
    <property type="match status" value="1"/>
</dbReference>
<keyword evidence="9 11" id="KW-0234">DNA repair</keyword>
<keyword evidence="4 11" id="KW-0378">Hydrolase</keyword>
<comment type="function">
    <text evidence="11">A helicase/nuclease that prepares dsDNA breaks (DSB) for recombinational DNA repair. Binds to DSBs and unwinds DNA via a highly rapid and processive ATP-dependent bidirectional helicase activity. Unwinds dsDNA until it encounters a Chi (crossover hotspot instigator) sequence from the 3' direction. Cuts ssDNA a few nucleotides 3' to the Chi site. The properties and activities of the enzyme are changed at Chi. The Chi-altered holoenzyme produces a long 3'-ssDNA overhang and facilitates RecA-binding to the ssDNA for homologous DNA recombination and repair. Holoenzyme degrades any linearized DNA that is unable to undergo homologous recombination. In the holoenzyme this subunit has ssDNA-dependent ATPase and 5'-3' helicase activity. When added to pre-assembled RecBC greatly stimulates nuclease activity and augments holoenzyme processivity. Negatively regulates the RecA-loading ability of RecBCD.</text>
</comment>
<dbReference type="InterPro" id="IPR027785">
    <property type="entry name" value="UvrD-like_helicase_C"/>
</dbReference>
<keyword evidence="10 11" id="KW-0413">Isomerase</keyword>
<evidence type="ECO:0000256" key="3">
    <source>
        <dbReference type="ARBA" id="ARBA00022763"/>
    </source>
</evidence>
<keyword evidence="6 11" id="KW-0269">Exonuclease</keyword>
<dbReference type="Gene3D" id="1.10.10.1020">
    <property type="entry name" value="RecBCD complex, subunit RecD, N-terminal domain"/>
    <property type="match status" value="1"/>
</dbReference>
<evidence type="ECO:0000256" key="1">
    <source>
        <dbReference type="ARBA" id="ARBA00022722"/>
    </source>
</evidence>
<comment type="miscellaneous">
    <text evidence="11">In the RecBCD complex, RecB has a slow 3'-5' helicase, an exonuclease activity and loads RecA onto ssDNA, RecD has a fast 5'-3' helicase activity, while RecC stimulates the ATPase and processivity of the RecB helicase and contributes to recognition of the Chi site.</text>
</comment>
<comment type="subunit">
    <text evidence="11">Heterotrimer of RecB, RecC and RecD. All subunits contribute to DNA-binding.</text>
</comment>
<evidence type="ECO:0000256" key="11">
    <source>
        <dbReference type="HAMAP-Rule" id="MF_01487"/>
    </source>
</evidence>
<dbReference type="EMBL" id="BAAAPO010000040">
    <property type="protein sequence ID" value="GAA1800442.1"/>
    <property type="molecule type" value="Genomic_DNA"/>
</dbReference>
<proteinExistence type="inferred from homology"/>
<keyword evidence="2 11" id="KW-0547">Nucleotide-binding</keyword>
<comment type="caution">
    <text evidence="13">The sequence shown here is derived from an EMBL/GenBank/DDBJ whole genome shotgun (WGS) entry which is preliminary data.</text>
</comment>
<evidence type="ECO:0000256" key="9">
    <source>
        <dbReference type="ARBA" id="ARBA00023204"/>
    </source>
</evidence>
<dbReference type="Pfam" id="PF21185">
    <property type="entry name" value="RecD_N"/>
    <property type="match status" value="1"/>
</dbReference>
<keyword evidence="1 11" id="KW-0540">Nuclease</keyword>
<dbReference type="InterPro" id="IPR006344">
    <property type="entry name" value="RecD"/>
</dbReference>
<evidence type="ECO:0000256" key="6">
    <source>
        <dbReference type="ARBA" id="ARBA00022839"/>
    </source>
</evidence>
<evidence type="ECO:0000256" key="2">
    <source>
        <dbReference type="ARBA" id="ARBA00022741"/>
    </source>
</evidence>
<dbReference type="HAMAP" id="MF_01487">
    <property type="entry name" value="RecD"/>
    <property type="match status" value="1"/>
</dbReference>
<evidence type="ECO:0000313" key="14">
    <source>
        <dbReference type="Proteomes" id="UP001499938"/>
    </source>
</evidence>
<feature type="domain" description="AAA+ ATPase" evidence="12">
    <location>
        <begin position="165"/>
        <end position="335"/>
    </location>
</feature>
<comment type="catalytic activity">
    <reaction evidence="11">
        <text>ATP + H2O = ADP + phosphate + H(+)</text>
        <dbReference type="Rhea" id="RHEA:13065"/>
        <dbReference type="ChEBI" id="CHEBI:15377"/>
        <dbReference type="ChEBI" id="CHEBI:15378"/>
        <dbReference type="ChEBI" id="CHEBI:30616"/>
        <dbReference type="ChEBI" id="CHEBI:43474"/>
        <dbReference type="ChEBI" id="CHEBI:456216"/>
        <dbReference type="EC" id="5.6.2.3"/>
    </reaction>
</comment>
<accession>A0ABN2LVC9</accession>
<dbReference type="SMART" id="SM00382">
    <property type="entry name" value="AAA"/>
    <property type="match status" value="1"/>
</dbReference>
<keyword evidence="5 11" id="KW-0347">Helicase</keyword>
<dbReference type="Pfam" id="PF13538">
    <property type="entry name" value="UvrD_C_2"/>
    <property type="match status" value="1"/>
</dbReference>
<dbReference type="InterPro" id="IPR049550">
    <property type="entry name" value="RecD_N"/>
</dbReference>
<keyword evidence="8 11" id="KW-0238">DNA-binding</keyword>
<organism evidence="13 14">
    <name type="scientific">Nostocoides veronense</name>
    <dbReference type="NCBI Taxonomy" id="330836"/>
    <lineage>
        <taxon>Bacteria</taxon>
        <taxon>Bacillati</taxon>
        <taxon>Actinomycetota</taxon>
        <taxon>Actinomycetes</taxon>
        <taxon>Micrococcales</taxon>
        <taxon>Intrasporangiaceae</taxon>
        <taxon>Nostocoides</taxon>
    </lineage>
</organism>
<keyword evidence="7 11" id="KW-0067">ATP-binding</keyword>
<evidence type="ECO:0000256" key="5">
    <source>
        <dbReference type="ARBA" id="ARBA00022806"/>
    </source>
</evidence>
<protein>
    <recommendedName>
        <fullName evidence="11">RecBCD enzyme subunit RecD</fullName>
        <ecNumber evidence="11">5.6.2.3</ecNumber>
    </recommendedName>
    <alternativeName>
        <fullName evidence="11">DNA 5'-3' helicase subunit RecD</fullName>
    </alternativeName>
    <alternativeName>
        <fullName evidence="11">Exonuclease V subunit RecD</fullName>
        <shortName evidence="11">ExoV subunit RecD</shortName>
    </alternativeName>
    <alternativeName>
        <fullName evidence="11">Helicase/nuclease RecBCD subunit RecD</fullName>
    </alternativeName>
</protein>
<evidence type="ECO:0000256" key="10">
    <source>
        <dbReference type="ARBA" id="ARBA00023235"/>
    </source>
</evidence>
<keyword evidence="3 11" id="KW-0227">DNA damage</keyword>
<dbReference type="EC" id="5.6.2.3" evidence="11"/>
<evidence type="ECO:0000256" key="8">
    <source>
        <dbReference type="ARBA" id="ARBA00023125"/>
    </source>
</evidence>
<dbReference type="PANTHER" id="PTHR43788">
    <property type="entry name" value="DNA2/NAM7 HELICASE FAMILY MEMBER"/>
    <property type="match status" value="1"/>
</dbReference>
<dbReference type="Pfam" id="PF13245">
    <property type="entry name" value="AAA_19"/>
    <property type="match status" value="1"/>
</dbReference>
<dbReference type="InterPro" id="IPR050534">
    <property type="entry name" value="Coronavir_polyprotein_1ab"/>
</dbReference>
<comment type="similarity">
    <text evidence="11">Belongs to the RecD family.</text>
</comment>
<dbReference type="Proteomes" id="UP001499938">
    <property type="component" value="Unassembled WGS sequence"/>
</dbReference>
<gene>
    <name evidence="11 13" type="primary">recD</name>
    <name evidence="13" type="ORF">GCM10009811_25330</name>
</gene>
<name>A0ABN2LVC9_9MICO</name>
<sequence length="573" mass="61792">MERFDRRRAARAGGVLGEANERGILHAADVHVARRLSALSGERDVEAALALALATRAVRTGSVAVDLTQVHLIDPDFAWPADPQAWLQQVRDSRLVAAGVLVEDQGLLYLERYHDQEIQVAATLIARRDAPAPPVDEQVLGAGLARLFPHADDADQRAAAALATRERTVVVTGGPGTGKTTTVARILALLVEQTAVRGDRTPRIALAAPTAKAAARLQEAFEGAAERLPAQDRDRLPMPAASTLHRLLGWRRGSTSRFAHHAGARLPHDVVVLDEASMVSLTMMARLLEALRPDTRLIIVGDPDQLTSVEAGAVLSDLVTGLDPSPRQIVARLGRTYRYDGAIHDLAQAIREGDDSAALTLLDSGEPAVELIPDATPRRALMVQAAIDLRHHARAGDAASALAALGEHRLLCAHRSGPRGVGAWNRQILQWLSEETGENFYVPNFPGRPLLVTRNDYAMDLFNGDTGVVLRRDGRLVATFDSGACPRELAAARLADVESMYAATVHKSQGSQARRVTVILPDIDSPLLTRELIYTAVTRAQEQVTIIGSPEAFRLGLSQRIQRASGLAARLRP</sequence>
<feature type="binding site" evidence="11">
    <location>
        <begin position="173"/>
        <end position="180"/>
    </location>
    <ligand>
        <name>ATP</name>
        <dbReference type="ChEBI" id="CHEBI:30616"/>
    </ligand>
</feature>
<dbReference type="SUPFAM" id="SSF52540">
    <property type="entry name" value="P-loop containing nucleoside triphosphate hydrolases"/>
    <property type="match status" value="2"/>
</dbReference>
<dbReference type="Gene3D" id="3.40.50.300">
    <property type="entry name" value="P-loop containing nucleotide triphosphate hydrolases"/>
    <property type="match status" value="3"/>
</dbReference>